<proteinExistence type="inferred from homology"/>
<dbReference type="InterPro" id="IPR006693">
    <property type="entry name" value="AB_hydrolase_lipase"/>
</dbReference>
<dbReference type="FunFam" id="3.40.50.1820:FF:000126">
    <property type="entry name" value="Lipase"/>
    <property type="match status" value="1"/>
</dbReference>
<dbReference type="PIRSF" id="PIRSF000862">
    <property type="entry name" value="Steryl_ester_lip"/>
    <property type="match status" value="1"/>
</dbReference>
<dbReference type="GO" id="GO:0006629">
    <property type="term" value="P:lipid metabolic process"/>
    <property type="evidence" value="ECO:0000318"/>
    <property type="project" value="GO_Central"/>
</dbReference>
<accession>A0A2C9UUG3</accession>
<sequence>MSLAKLNSGPPHSPSDYNVEYRAIADDAWYSVRAVLDGEKLTVKYCNFSDDHDNVFEPQYFKSVVEIEEFVNRFRPVSNQLQDRDCKNVAEGAVVCASHSFSDLDVRFHDAVIDDVFHKNHSFVNGEEQCMCTFVVIWQHGPGAGCLANKKIENICIVRSNAELDPNVDIFSKIVREKLESAAYCNGTIHGEIASLPMKLGSTCAQRFYQETNCASQSTRNRWSYEEIERICHHTQRIKEESDIGGIENHYVVLIDNVDKDMSPSTITEFIHRQTSISVRVFVLPSSTAETFTKGAIVLDSKKNLQKLCEFLDSPNHIIMSRRGRPWVIADKLNRHDKYMVPLGNLMPKYQIGMKFCDNSNSIFRKLNLPWFSKLINIAGIWNTMYFGPFQVLARIDSTAYRLQLPSAARVHPVFHVSQLKKQIVDNEVIVSLPSKLAIEAPSPTLPETILSWRILTCDGQSIPQCLIKWHYPSIDDATWMFEADLKGQFPDFSLEDKAVVKESGSDTTLQHKKRTRDTWRVYSGRSKRNLEDLGEQS</sequence>
<dbReference type="STRING" id="3983.A0A2C9UUG3"/>
<dbReference type="InterPro" id="IPR029058">
    <property type="entry name" value="AB_hydrolase_fold"/>
</dbReference>
<dbReference type="OMA" id="GYPYEKY"/>
<dbReference type="SUPFAM" id="SSF53474">
    <property type="entry name" value="alpha/beta-Hydrolases"/>
    <property type="match status" value="1"/>
</dbReference>
<name>A0A2C9UUG3_MANES</name>
<evidence type="ECO:0000256" key="1">
    <source>
        <dbReference type="ARBA" id="ARBA00010701"/>
    </source>
</evidence>
<evidence type="ECO:0000256" key="2">
    <source>
        <dbReference type="PIRNR" id="PIRNR000862"/>
    </source>
</evidence>
<dbReference type="Proteomes" id="UP000091857">
    <property type="component" value="Chromosome 12"/>
</dbReference>
<gene>
    <name evidence="3" type="ORF">MANES_12G063604v8</name>
</gene>
<comment type="caution">
    <text evidence="3">The sequence shown here is derived from an EMBL/GenBank/DDBJ whole genome shotgun (WGS) entry which is preliminary data.</text>
</comment>
<dbReference type="OrthoDB" id="9974421at2759"/>
<dbReference type="EMBL" id="CM004398">
    <property type="protein sequence ID" value="OAY35058.2"/>
    <property type="molecule type" value="Genomic_DNA"/>
</dbReference>
<keyword evidence="2" id="KW-0443">Lipid metabolism</keyword>
<dbReference type="AlphaFoldDB" id="A0A2C9UUG3"/>
<dbReference type="GO" id="GO:0016042">
    <property type="term" value="P:lipid catabolic process"/>
    <property type="evidence" value="ECO:0007669"/>
    <property type="project" value="UniProtKB-KW"/>
</dbReference>
<comment type="similarity">
    <text evidence="1 2">Belongs to the AB hydrolase superfamily. Lipase family.</text>
</comment>
<keyword evidence="4" id="KW-1185">Reference proteome</keyword>
<dbReference type="InterPro" id="IPR025483">
    <property type="entry name" value="Lipase_euk"/>
</dbReference>
<dbReference type="Gene3D" id="3.40.50.1820">
    <property type="entry name" value="alpha/beta hydrolase"/>
    <property type="match status" value="1"/>
</dbReference>
<dbReference type="Pfam" id="PF04083">
    <property type="entry name" value="Abhydro_lipase"/>
    <property type="match status" value="1"/>
</dbReference>
<evidence type="ECO:0000313" key="3">
    <source>
        <dbReference type="EMBL" id="OAY35058.2"/>
    </source>
</evidence>
<organism evidence="3 4">
    <name type="scientific">Manihot esculenta</name>
    <name type="common">Cassava</name>
    <name type="synonym">Jatropha manihot</name>
    <dbReference type="NCBI Taxonomy" id="3983"/>
    <lineage>
        <taxon>Eukaryota</taxon>
        <taxon>Viridiplantae</taxon>
        <taxon>Streptophyta</taxon>
        <taxon>Embryophyta</taxon>
        <taxon>Tracheophyta</taxon>
        <taxon>Spermatophyta</taxon>
        <taxon>Magnoliopsida</taxon>
        <taxon>eudicotyledons</taxon>
        <taxon>Gunneridae</taxon>
        <taxon>Pentapetalae</taxon>
        <taxon>rosids</taxon>
        <taxon>fabids</taxon>
        <taxon>Malpighiales</taxon>
        <taxon>Euphorbiaceae</taxon>
        <taxon>Crotonoideae</taxon>
        <taxon>Manihoteae</taxon>
        <taxon>Manihot</taxon>
    </lineage>
</organism>
<keyword evidence="2" id="KW-0442">Lipid degradation</keyword>
<dbReference type="PANTHER" id="PTHR11005">
    <property type="entry name" value="LYSOSOMAL ACID LIPASE-RELATED"/>
    <property type="match status" value="1"/>
</dbReference>
<keyword evidence="2" id="KW-0378">Hydrolase</keyword>
<reference evidence="4" key="1">
    <citation type="journal article" date="2016" name="Nat. Biotechnol.">
        <title>Sequencing wild and cultivated cassava and related species reveals extensive interspecific hybridization and genetic diversity.</title>
        <authorList>
            <person name="Bredeson J.V."/>
            <person name="Lyons J.B."/>
            <person name="Prochnik S.E."/>
            <person name="Wu G.A."/>
            <person name="Ha C.M."/>
            <person name="Edsinger-Gonzales E."/>
            <person name="Grimwood J."/>
            <person name="Schmutz J."/>
            <person name="Rabbi I.Y."/>
            <person name="Egesi C."/>
            <person name="Nauluvula P."/>
            <person name="Lebot V."/>
            <person name="Ndunguru J."/>
            <person name="Mkamilo G."/>
            <person name="Bart R.S."/>
            <person name="Setter T.L."/>
            <person name="Gleadow R.M."/>
            <person name="Kulakow P."/>
            <person name="Ferguson M.E."/>
            <person name="Rounsley S."/>
            <person name="Rokhsar D.S."/>
        </authorList>
    </citation>
    <scope>NUCLEOTIDE SEQUENCE [LARGE SCALE GENOMIC DNA]</scope>
    <source>
        <strain evidence="4">cv. AM560-2</strain>
    </source>
</reference>
<dbReference type="GO" id="GO:0016298">
    <property type="term" value="F:lipase activity"/>
    <property type="evidence" value="ECO:0000318"/>
    <property type="project" value="GO_Central"/>
</dbReference>
<protein>
    <recommendedName>
        <fullName evidence="2">Lipase</fullName>
    </recommendedName>
</protein>
<evidence type="ECO:0000313" key="4">
    <source>
        <dbReference type="Proteomes" id="UP000091857"/>
    </source>
</evidence>